<reference evidence="3 4" key="1">
    <citation type="submission" date="2020-07" db="EMBL/GenBank/DDBJ databases">
        <title>Description of Kordia aestuariivivens sp. nov., isolated from a tidal flat.</title>
        <authorList>
            <person name="Park S."/>
            <person name="Yoon J.-H."/>
        </authorList>
    </citation>
    <scope>NUCLEOTIDE SEQUENCE [LARGE SCALE GENOMIC DNA]</scope>
    <source>
        <strain evidence="3 4">YSTF-M3</strain>
    </source>
</reference>
<evidence type="ECO:0000256" key="1">
    <source>
        <dbReference type="SAM" id="Phobius"/>
    </source>
</evidence>
<evidence type="ECO:0000313" key="4">
    <source>
        <dbReference type="Proteomes" id="UP000619238"/>
    </source>
</evidence>
<evidence type="ECO:0000259" key="2">
    <source>
        <dbReference type="Pfam" id="PF19762"/>
    </source>
</evidence>
<dbReference type="RefSeq" id="WP_187562760.1">
    <property type="nucleotide sequence ID" value="NZ_JACGWS010000008.1"/>
</dbReference>
<sequence length="119" mass="13491">MIDAGIRMDNLAIFMAMLFMIIIYLAWMVKYKAKAKERLLMIEKDFDENKLLKNKKNSFNLLKTGIILLASSIGAIIGLLLDVNFPSEIDENMIFVIAVFMFAGIGMIIANKVDKPKED</sequence>
<keyword evidence="4" id="KW-1185">Reference proteome</keyword>
<evidence type="ECO:0000313" key="3">
    <source>
        <dbReference type="EMBL" id="MBC8755711.1"/>
    </source>
</evidence>
<gene>
    <name evidence="3" type="ORF">H2O64_13630</name>
</gene>
<organism evidence="3 4">
    <name type="scientific">Kordia aestuariivivens</name>
    <dbReference type="NCBI Taxonomy" id="2759037"/>
    <lineage>
        <taxon>Bacteria</taxon>
        <taxon>Pseudomonadati</taxon>
        <taxon>Bacteroidota</taxon>
        <taxon>Flavobacteriia</taxon>
        <taxon>Flavobacteriales</taxon>
        <taxon>Flavobacteriaceae</taxon>
        <taxon>Kordia</taxon>
    </lineage>
</organism>
<proteinExistence type="predicted"/>
<accession>A0ABR7QAW2</accession>
<feature type="transmembrane region" description="Helical" evidence="1">
    <location>
        <begin position="12"/>
        <end position="29"/>
    </location>
</feature>
<feature type="transmembrane region" description="Helical" evidence="1">
    <location>
        <begin position="60"/>
        <end position="81"/>
    </location>
</feature>
<feature type="domain" description="DUF6249" evidence="2">
    <location>
        <begin position="12"/>
        <end position="114"/>
    </location>
</feature>
<keyword evidence="1" id="KW-0812">Transmembrane</keyword>
<protein>
    <recommendedName>
        <fullName evidence="2">DUF6249 domain-containing protein</fullName>
    </recommendedName>
</protein>
<name>A0ABR7QAW2_9FLAO</name>
<dbReference type="Proteomes" id="UP000619238">
    <property type="component" value="Unassembled WGS sequence"/>
</dbReference>
<keyword evidence="1" id="KW-1133">Transmembrane helix</keyword>
<keyword evidence="1" id="KW-0472">Membrane</keyword>
<dbReference type="EMBL" id="JACGWS010000008">
    <property type="protein sequence ID" value="MBC8755711.1"/>
    <property type="molecule type" value="Genomic_DNA"/>
</dbReference>
<comment type="caution">
    <text evidence="3">The sequence shown here is derived from an EMBL/GenBank/DDBJ whole genome shotgun (WGS) entry which is preliminary data.</text>
</comment>
<dbReference type="Pfam" id="PF19762">
    <property type="entry name" value="DUF6249"/>
    <property type="match status" value="1"/>
</dbReference>
<dbReference type="InterPro" id="IPR046216">
    <property type="entry name" value="DUF6249"/>
</dbReference>
<feature type="transmembrane region" description="Helical" evidence="1">
    <location>
        <begin position="93"/>
        <end position="110"/>
    </location>
</feature>